<name>A0A6C0JFA8_9ZZZZ</name>
<feature type="region of interest" description="Disordered" evidence="1">
    <location>
        <begin position="1"/>
        <end position="40"/>
    </location>
</feature>
<reference evidence="2" key="1">
    <citation type="journal article" date="2020" name="Nature">
        <title>Giant virus diversity and host interactions through global metagenomics.</title>
        <authorList>
            <person name="Schulz F."/>
            <person name="Roux S."/>
            <person name="Paez-Espino D."/>
            <person name="Jungbluth S."/>
            <person name="Walsh D.A."/>
            <person name="Denef V.J."/>
            <person name="McMahon K.D."/>
            <person name="Konstantinidis K.T."/>
            <person name="Eloe-Fadrosh E.A."/>
            <person name="Kyrpides N.C."/>
            <person name="Woyke T."/>
        </authorList>
    </citation>
    <scope>NUCLEOTIDE SEQUENCE</scope>
    <source>
        <strain evidence="2">GVMAG-M-3300027708-51</strain>
    </source>
</reference>
<evidence type="ECO:0008006" key="3">
    <source>
        <dbReference type="Google" id="ProtNLM"/>
    </source>
</evidence>
<sequence>MSQGPIGPQGPQGQQGGTGPTGYQGIQGPQGQPYGPVGPNFYGSNTRLTISNITTGTSNIAFSSASTSTHYNITSTTPVNAISFSGTATAGMFWVFRNNTSNMITIPSGSVGAITNVVYNGNNTGSYTGPFYIGSGNSLTLVSNGGTTFIAF</sequence>
<feature type="compositionally biased region" description="Gly residues" evidence="1">
    <location>
        <begin position="13"/>
        <end position="22"/>
    </location>
</feature>
<feature type="compositionally biased region" description="Low complexity" evidence="1">
    <location>
        <begin position="1"/>
        <end position="12"/>
    </location>
</feature>
<protein>
    <recommendedName>
        <fullName evidence="3">Collagen-like protein</fullName>
    </recommendedName>
</protein>
<feature type="compositionally biased region" description="Low complexity" evidence="1">
    <location>
        <begin position="23"/>
        <end position="39"/>
    </location>
</feature>
<proteinExistence type="predicted"/>
<evidence type="ECO:0000313" key="2">
    <source>
        <dbReference type="EMBL" id="QHU04505.1"/>
    </source>
</evidence>
<organism evidence="2">
    <name type="scientific">viral metagenome</name>
    <dbReference type="NCBI Taxonomy" id="1070528"/>
    <lineage>
        <taxon>unclassified sequences</taxon>
        <taxon>metagenomes</taxon>
        <taxon>organismal metagenomes</taxon>
    </lineage>
</organism>
<dbReference type="AlphaFoldDB" id="A0A6C0JFA8"/>
<dbReference type="EMBL" id="MN740401">
    <property type="protein sequence ID" value="QHU04505.1"/>
    <property type="molecule type" value="Genomic_DNA"/>
</dbReference>
<accession>A0A6C0JFA8</accession>
<evidence type="ECO:0000256" key="1">
    <source>
        <dbReference type="SAM" id="MobiDB-lite"/>
    </source>
</evidence>